<reference evidence="1" key="1">
    <citation type="submission" date="2018-06" db="EMBL/GenBank/DDBJ databases">
        <authorList>
            <person name="Zhirakovskaya E."/>
        </authorList>
    </citation>
    <scope>NUCLEOTIDE SEQUENCE</scope>
</reference>
<evidence type="ECO:0000313" key="1">
    <source>
        <dbReference type="EMBL" id="VAW96149.1"/>
    </source>
</evidence>
<dbReference type="SUPFAM" id="SSF50475">
    <property type="entry name" value="FMN-binding split barrel"/>
    <property type="match status" value="1"/>
</dbReference>
<organism evidence="1">
    <name type="scientific">hydrothermal vent metagenome</name>
    <dbReference type="NCBI Taxonomy" id="652676"/>
    <lineage>
        <taxon>unclassified sequences</taxon>
        <taxon>metagenomes</taxon>
        <taxon>ecological metagenomes</taxon>
    </lineage>
</organism>
<protein>
    <submittedName>
        <fullName evidence="1">Probable iron-sulfur binding protein YPO1417</fullName>
    </submittedName>
</protein>
<dbReference type="Gene3D" id="2.30.110.10">
    <property type="entry name" value="Electron Transport, Fmn-binding Protein, Chain A"/>
    <property type="match status" value="2"/>
</dbReference>
<name>A0A3B1ACX7_9ZZZZ</name>
<dbReference type="InterPro" id="IPR012349">
    <property type="entry name" value="Split_barrel_FMN-bd"/>
</dbReference>
<proteinExistence type="predicted"/>
<dbReference type="EMBL" id="UOFS01000025">
    <property type="protein sequence ID" value="VAW96149.1"/>
    <property type="molecule type" value="Genomic_DNA"/>
</dbReference>
<dbReference type="PANTHER" id="PTHR42815:SF2">
    <property type="entry name" value="FAD-BINDING, PUTATIVE (AFU_ORTHOLOGUE AFUA_6G07600)-RELATED"/>
    <property type="match status" value="1"/>
</dbReference>
<accession>A0A3B1ACX7</accession>
<dbReference type="AlphaFoldDB" id="A0A3B1ACX7"/>
<sequence>MFHAGELFFQKKAGLVKSVAGIAAAMVHNQLTAQQWQFYSQLSMLFVASLDHEGHPWASVITGSPGFIHSLTANQLRLNAKFITGDPINSNLKIGGQLGFLGVEFNTRRRNRMSGIITASNTKNVIVDIKKGFGNCPKYIQTRNIKMFAVKQRSTQLASKMISRVEFLTTEMKQLISSANTFFIASSYSDNGHDLHFGADVSHRGGRPGFVRVESNNNLSFDDYSGNNFFMTLGNLHSNPVAGLLFIDFKTGDTLQLACSTKIVESTKKLRQVKLTLKYAWFIQSALSIDSEFLEYSPFLNTRCRLKTLPA</sequence>
<gene>
    <name evidence="1" type="ORF">MNBD_GAMMA22-867</name>
</gene>
<dbReference type="PANTHER" id="PTHR42815">
    <property type="entry name" value="FAD-BINDING, PUTATIVE (AFU_ORTHOLOGUE AFUA_6G07600)-RELATED"/>
    <property type="match status" value="1"/>
</dbReference>